<feature type="binding site" evidence="7 8">
    <location>
        <position position="109"/>
    </location>
    <ligand>
        <name>S-adenosyl-L-methionine</name>
        <dbReference type="ChEBI" id="CHEBI:59789"/>
    </ligand>
</feature>
<evidence type="ECO:0000256" key="8">
    <source>
        <dbReference type="PROSITE-ProRule" id="PRU01026"/>
    </source>
</evidence>
<sequence>MPRYEHHAKKRFGQHFLHDRNIVDKMLRALSLQPADRVVEIGPGPGALTFPLLEMLPRLDVVEIDRDVIAWWREQPQAQGKLHIHAQDALKLDIPELRGAGEPLRIVGNLPYNISTPLIFHFLQHRGHIRDMLFMLQKEVVDRITAEPDSKDYGRLSVMVQYFCATHCLLTIGPGAFSPPPKVDSAVVYLKPWPAPPYAAQDEAQLGKLVAQAFSQRRKTLRNTLKGLLSAEQIESVGINPTQRAETLGVEDFVKLANLASQHPPPP</sequence>
<dbReference type="CDD" id="cd02440">
    <property type="entry name" value="AdoMet_MTases"/>
    <property type="match status" value="1"/>
</dbReference>
<dbReference type="PROSITE" id="PS01131">
    <property type="entry name" value="RRNA_A_DIMETH"/>
    <property type="match status" value="1"/>
</dbReference>
<dbReference type="EMBL" id="JAYMYJ010000076">
    <property type="protein sequence ID" value="MEB4590908.1"/>
    <property type="molecule type" value="Genomic_DNA"/>
</dbReference>
<evidence type="ECO:0000256" key="5">
    <source>
        <dbReference type="ARBA" id="ARBA00022691"/>
    </source>
</evidence>
<gene>
    <name evidence="7 10" type="primary">rsmA</name>
    <name evidence="7" type="synonym">ksgA</name>
    <name evidence="10" type="ORF">VSS37_07965</name>
</gene>
<evidence type="ECO:0000313" key="11">
    <source>
        <dbReference type="Proteomes" id="UP001308005"/>
    </source>
</evidence>
<dbReference type="SMART" id="SM00650">
    <property type="entry name" value="rADc"/>
    <property type="match status" value="1"/>
</dbReference>
<dbReference type="RefSeq" id="WP_324694298.1">
    <property type="nucleotide sequence ID" value="NZ_JAYMYJ010000076.1"/>
</dbReference>
<reference evidence="11" key="1">
    <citation type="submission" date="2023-07" db="EMBL/GenBank/DDBJ databases">
        <title>The carbon used by Thiothrix.</title>
        <authorList>
            <person name="Chen L."/>
        </authorList>
    </citation>
    <scope>NUCLEOTIDE SEQUENCE [LARGE SCALE GENOMIC DNA]</scope>
</reference>
<keyword evidence="5 7" id="KW-0949">S-adenosyl-L-methionine</keyword>
<dbReference type="Gene3D" id="3.40.50.150">
    <property type="entry name" value="Vaccinia Virus protein VP39"/>
    <property type="match status" value="1"/>
</dbReference>
<dbReference type="GO" id="GO:0052908">
    <property type="term" value="F:16S rRNA (adenine(1518)-N(6)/adenine(1519)-N(6))-dimethyltransferase activity"/>
    <property type="evidence" value="ECO:0007669"/>
    <property type="project" value="UniProtKB-EC"/>
</dbReference>
<organism evidence="10 11">
    <name type="scientific">Candidatus Thiothrix phosphatis</name>
    <dbReference type="NCBI Taxonomy" id="3112415"/>
    <lineage>
        <taxon>Bacteria</taxon>
        <taxon>Pseudomonadati</taxon>
        <taxon>Pseudomonadota</taxon>
        <taxon>Gammaproteobacteria</taxon>
        <taxon>Thiotrichales</taxon>
        <taxon>Thiotrichaceae</taxon>
        <taxon>Thiothrix</taxon>
    </lineage>
</organism>
<dbReference type="Proteomes" id="UP001308005">
    <property type="component" value="Unassembled WGS sequence"/>
</dbReference>
<dbReference type="PANTHER" id="PTHR11727">
    <property type="entry name" value="DIMETHYLADENOSINE TRANSFERASE"/>
    <property type="match status" value="1"/>
</dbReference>
<protein>
    <recommendedName>
        <fullName evidence="7">Ribosomal RNA small subunit methyltransferase A</fullName>
        <ecNumber evidence="7">2.1.1.182</ecNumber>
    </recommendedName>
    <alternativeName>
        <fullName evidence="7">16S rRNA (adenine(1518)-N(6)/adenine(1519)-N(6))-dimethyltransferase</fullName>
    </alternativeName>
    <alternativeName>
        <fullName evidence="7">16S rRNA dimethyladenosine transferase</fullName>
    </alternativeName>
    <alternativeName>
        <fullName evidence="7">16S rRNA dimethylase</fullName>
    </alternativeName>
    <alternativeName>
        <fullName evidence="7">S-adenosylmethionine-6-N', N'-adenosyl(rRNA) dimethyltransferase</fullName>
    </alternativeName>
</protein>
<keyword evidence="4 7" id="KW-0808">Transferase</keyword>
<dbReference type="InterPro" id="IPR011530">
    <property type="entry name" value="rRNA_adenine_dimethylase"/>
</dbReference>
<evidence type="ECO:0000256" key="1">
    <source>
        <dbReference type="ARBA" id="ARBA00022490"/>
    </source>
</evidence>
<dbReference type="SUPFAM" id="SSF53335">
    <property type="entry name" value="S-adenosyl-L-methionine-dependent methyltransferases"/>
    <property type="match status" value="1"/>
</dbReference>
<feature type="binding site" evidence="7 8">
    <location>
        <position position="88"/>
    </location>
    <ligand>
        <name>S-adenosyl-L-methionine</name>
        <dbReference type="ChEBI" id="CHEBI:59789"/>
    </ligand>
</feature>
<dbReference type="HAMAP" id="MF_00607">
    <property type="entry name" value="16SrRNA_methyltr_A"/>
    <property type="match status" value="1"/>
</dbReference>
<feature type="binding site" evidence="7 8">
    <location>
        <position position="17"/>
    </location>
    <ligand>
        <name>S-adenosyl-L-methionine</name>
        <dbReference type="ChEBI" id="CHEBI:59789"/>
    </ligand>
</feature>
<evidence type="ECO:0000256" key="3">
    <source>
        <dbReference type="ARBA" id="ARBA00022603"/>
    </source>
</evidence>
<comment type="caution">
    <text evidence="10">The sequence shown here is derived from an EMBL/GenBank/DDBJ whole genome shotgun (WGS) entry which is preliminary data.</text>
</comment>
<dbReference type="PANTHER" id="PTHR11727:SF7">
    <property type="entry name" value="DIMETHYLADENOSINE TRANSFERASE-RELATED"/>
    <property type="match status" value="1"/>
</dbReference>
<evidence type="ECO:0000259" key="9">
    <source>
        <dbReference type="SMART" id="SM00650"/>
    </source>
</evidence>
<keyword evidence="2 7" id="KW-0698">rRNA processing</keyword>
<evidence type="ECO:0000256" key="6">
    <source>
        <dbReference type="ARBA" id="ARBA00022884"/>
    </source>
</evidence>
<dbReference type="Pfam" id="PF00398">
    <property type="entry name" value="RrnaAD"/>
    <property type="match status" value="1"/>
</dbReference>
<feature type="binding site" evidence="7 8">
    <location>
        <position position="15"/>
    </location>
    <ligand>
        <name>S-adenosyl-L-methionine</name>
        <dbReference type="ChEBI" id="CHEBI:59789"/>
    </ligand>
</feature>
<evidence type="ECO:0000313" key="10">
    <source>
        <dbReference type="EMBL" id="MEB4590908.1"/>
    </source>
</evidence>
<keyword evidence="3 7" id="KW-0489">Methyltransferase</keyword>
<keyword evidence="11" id="KW-1185">Reference proteome</keyword>
<evidence type="ECO:0000256" key="4">
    <source>
        <dbReference type="ARBA" id="ARBA00022679"/>
    </source>
</evidence>
<name>A0ABU6CVS1_9GAMM</name>
<comment type="catalytic activity">
    <reaction evidence="7">
        <text>adenosine(1518)/adenosine(1519) in 16S rRNA + 4 S-adenosyl-L-methionine = N(6)-dimethyladenosine(1518)/N(6)-dimethyladenosine(1519) in 16S rRNA + 4 S-adenosyl-L-homocysteine + 4 H(+)</text>
        <dbReference type="Rhea" id="RHEA:19609"/>
        <dbReference type="Rhea" id="RHEA-COMP:10232"/>
        <dbReference type="Rhea" id="RHEA-COMP:10233"/>
        <dbReference type="ChEBI" id="CHEBI:15378"/>
        <dbReference type="ChEBI" id="CHEBI:57856"/>
        <dbReference type="ChEBI" id="CHEBI:59789"/>
        <dbReference type="ChEBI" id="CHEBI:74411"/>
        <dbReference type="ChEBI" id="CHEBI:74493"/>
        <dbReference type="EC" id="2.1.1.182"/>
    </reaction>
</comment>
<evidence type="ECO:0000256" key="2">
    <source>
        <dbReference type="ARBA" id="ARBA00022552"/>
    </source>
</evidence>
<dbReference type="Gene3D" id="1.10.8.100">
    <property type="entry name" value="Ribosomal RNA adenine dimethylase-like, domain 2"/>
    <property type="match status" value="1"/>
</dbReference>
<dbReference type="InterPro" id="IPR023165">
    <property type="entry name" value="rRNA_Ade_diMease-like_C"/>
</dbReference>
<feature type="domain" description="Ribosomal RNA adenine methylase transferase N-terminal" evidence="9">
    <location>
        <begin position="22"/>
        <end position="194"/>
    </location>
</feature>
<feature type="binding site" evidence="7 8">
    <location>
        <position position="42"/>
    </location>
    <ligand>
        <name>S-adenosyl-L-methionine</name>
        <dbReference type="ChEBI" id="CHEBI:59789"/>
    </ligand>
</feature>
<accession>A0ABU6CVS1</accession>
<proteinExistence type="inferred from homology"/>
<keyword evidence="6 7" id="KW-0694">RNA-binding</keyword>
<evidence type="ECO:0000256" key="7">
    <source>
        <dbReference type="HAMAP-Rule" id="MF_00607"/>
    </source>
</evidence>
<dbReference type="InterPro" id="IPR001737">
    <property type="entry name" value="KsgA/Erm"/>
</dbReference>
<dbReference type="EC" id="2.1.1.182" evidence="7"/>
<dbReference type="InterPro" id="IPR020596">
    <property type="entry name" value="rRNA_Ade_Mease_Trfase_CS"/>
</dbReference>
<dbReference type="NCBIfam" id="TIGR00755">
    <property type="entry name" value="ksgA"/>
    <property type="match status" value="1"/>
</dbReference>
<feature type="binding site" evidence="7 8">
    <location>
        <position position="63"/>
    </location>
    <ligand>
        <name>S-adenosyl-L-methionine</name>
        <dbReference type="ChEBI" id="CHEBI:59789"/>
    </ligand>
</feature>
<comment type="similarity">
    <text evidence="7">Belongs to the class I-like SAM-binding methyltransferase superfamily. rRNA adenine N(6)-methyltransferase family. RsmA subfamily.</text>
</comment>
<dbReference type="InterPro" id="IPR020598">
    <property type="entry name" value="rRNA_Ade_methylase_Trfase_N"/>
</dbReference>
<dbReference type="PROSITE" id="PS51689">
    <property type="entry name" value="SAM_RNA_A_N6_MT"/>
    <property type="match status" value="1"/>
</dbReference>
<comment type="subcellular location">
    <subcellularLocation>
        <location evidence="7">Cytoplasm</location>
    </subcellularLocation>
</comment>
<keyword evidence="1 7" id="KW-0963">Cytoplasm</keyword>
<comment type="function">
    <text evidence="7">Specifically dimethylates two adjacent adenosines (A1518 and A1519) in the loop of a conserved hairpin near the 3'-end of 16S rRNA in the 30S particle. May play a critical role in biogenesis of 30S subunits.</text>
</comment>
<dbReference type="InterPro" id="IPR029063">
    <property type="entry name" value="SAM-dependent_MTases_sf"/>
</dbReference>